<keyword evidence="1" id="KW-1133">Transmembrane helix</keyword>
<sequence>MEEMKKDKFFKSPEGLLFGTAWLIFGVGGLLFVLFGFQKWDHLLKMLIAGQFVGKGASIPIGVHLLNSRLLTALIVFLQDIVSLFIIFPLVLLLKKKVLKSKVIEDTFNQVEDFTKEHKWIKTFGIVGVAFCALFPFQPITGPITASIIGIIVGLPVRLNLTTVIASTAASVGMWTFFYGQVRDLTANLNQNLVTAITIITMLVLYVIFYFLIFRRKRREEISGKH</sequence>
<protein>
    <recommendedName>
        <fullName evidence="4">Small multi-drug export protein</fullName>
    </recommendedName>
</protein>
<evidence type="ECO:0000313" key="2">
    <source>
        <dbReference type="EMBL" id="PIZ16337.1"/>
    </source>
</evidence>
<dbReference type="Proteomes" id="UP000229307">
    <property type="component" value="Unassembled WGS sequence"/>
</dbReference>
<name>A0A2M7S9X5_9BACT</name>
<feature type="transmembrane region" description="Helical" evidence="1">
    <location>
        <begin position="70"/>
        <end position="94"/>
    </location>
</feature>
<reference evidence="3" key="1">
    <citation type="submission" date="2017-09" db="EMBL/GenBank/DDBJ databases">
        <title>Depth-based differentiation of microbial function through sediment-hosted aquifers and enrichment of novel symbionts in the deep terrestrial subsurface.</title>
        <authorList>
            <person name="Probst A.J."/>
            <person name="Ladd B."/>
            <person name="Jarett J.K."/>
            <person name="Geller-Mcgrath D.E."/>
            <person name="Sieber C.M.K."/>
            <person name="Emerson J.B."/>
            <person name="Anantharaman K."/>
            <person name="Thomas B.C."/>
            <person name="Malmstrom R."/>
            <person name="Stieglmeier M."/>
            <person name="Klingl A."/>
            <person name="Woyke T."/>
            <person name="Ryan C.M."/>
            <person name="Banfield J.F."/>
        </authorList>
    </citation>
    <scope>NUCLEOTIDE SEQUENCE [LARGE SCALE GENOMIC DNA]</scope>
</reference>
<keyword evidence="1" id="KW-0812">Transmembrane</keyword>
<organism evidence="2 3">
    <name type="scientific">Candidatus Desantisbacteria bacterium CG_4_10_14_0_8_um_filter_48_22</name>
    <dbReference type="NCBI Taxonomy" id="1974543"/>
    <lineage>
        <taxon>Bacteria</taxon>
        <taxon>Candidatus Desantisiibacteriota</taxon>
    </lineage>
</organism>
<dbReference type="EMBL" id="PFMR01000193">
    <property type="protein sequence ID" value="PIZ16337.1"/>
    <property type="molecule type" value="Genomic_DNA"/>
</dbReference>
<dbReference type="InterPro" id="IPR009577">
    <property type="entry name" value="Sm_multidrug_ex"/>
</dbReference>
<dbReference type="Pfam" id="PF06695">
    <property type="entry name" value="Sm_multidrug_ex"/>
    <property type="match status" value="1"/>
</dbReference>
<accession>A0A2M7S9X5</accession>
<gene>
    <name evidence="2" type="ORF">COY52_07250</name>
</gene>
<feature type="transmembrane region" description="Helical" evidence="1">
    <location>
        <begin position="159"/>
        <end position="180"/>
    </location>
</feature>
<proteinExistence type="predicted"/>
<dbReference type="AlphaFoldDB" id="A0A2M7S9X5"/>
<evidence type="ECO:0000256" key="1">
    <source>
        <dbReference type="SAM" id="Phobius"/>
    </source>
</evidence>
<evidence type="ECO:0008006" key="4">
    <source>
        <dbReference type="Google" id="ProtNLM"/>
    </source>
</evidence>
<comment type="caution">
    <text evidence="2">The sequence shown here is derived from an EMBL/GenBank/DDBJ whole genome shotgun (WGS) entry which is preliminary data.</text>
</comment>
<feature type="transmembrane region" description="Helical" evidence="1">
    <location>
        <begin position="192"/>
        <end position="213"/>
    </location>
</feature>
<evidence type="ECO:0000313" key="3">
    <source>
        <dbReference type="Proteomes" id="UP000229307"/>
    </source>
</evidence>
<feature type="transmembrane region" description="Helical" evidence="1">
    <location>
        <begin position="16"/>
        <end position="37"/>
    </location>
</feature>
<keyword evidence="1" id="KW-0472">Membrane</keyword>